<feature type="signal peptide" evidence="5">
    <location>
        <begin position="1"/>
        <end position="26"/>
    </location>
</feature>
<evidence type="ECO:0000256" key="4">
    <source>
        <dbReference type="ARBA" id="ARBA00022807"/>
    </source>
</evidence>
<dbReference type="GO" id="GO:0008234">
    <property type="term" value="F:cysteine-type peptidase activity"/>
    <property type="evidence" value="ECO:0007669"/>
    <property type="project" value="UniProtKB-KW"/>
</dbReference>
<gene>
    <name evidence="7" type="ORF">HMPREF0072_0753</name>
</gene>
<feature type="chain" id="PRO_5002912527" evidence="5">
    <location>
        <begin position="27"/>
        <end position="387"/>
    </location>
</feature>
<reference evidence="7 8" key="1">
    <citation type="submission" date="2008-10" db="EMBL/GenBank/DDBJ databases">
        <authorList>
            <person name="Qin X."/>
            <person name="Bachman B."/>
            <person name="Battles P."/>
            <person name="Bell A."/>
            <person name="Bess C."/>
            <person name="Bickham C."/>
            <person name="Chaboub L."/>
            <person name="Chen D."/>
            <person name="Coyle M."/>
            <person name="Deiros D.R."/>
            <person name="Dinh H."/>
            <person name="Forbes L."/>
            <person name="Fowler G."/>
            <person name="Francisco L."/>
            <person name="Fu Q."/>
            <person name="Gubbala S."/>
            <person name="Hale W."/>
            <person name="Han Y."/>
            <person name="Hemphill L."/>
            <person name="Highlander S.K."/>
            <person name="Hirani K."/>
            <person name="Hogues M."/>
            <person name="Jackson L."/>
            <person name="Jakkamsetti A."/>
            <person name="Javaid M."/>
            <person name="Jiang H."/>
            <person name="Korchina V."/>
            <person name="Kovar C."/>
            <person name="Lara F."/>
            <person name="Lee S."/>
            <person name="Mata R."/>
            <person name="Mathew T."/>
            <person name="Moen C."/>
            <person name="Morales K."/>
            <person name="Munidasa M."/>
            <person name="Nazareth L."/>
            <person name="Ngo R."/>
            <person name="Nguyen L."/>
            <person name="Okwuonu G."/>
            <person name="Ongeri F."/>
            <person name="Patil S."/>
            <person name="Petrosino J."/>
            <person name="Pham C."/>
            <person name="Pham P."/>
            <person name="Pu L.-L."/>
            <person name="Puazo M."/>
            <person name="Raj R."/>
            <person name="Reid J."/>
            <person name="Rouhana J."/>
            <person name="Saada N."/>
            <person name="Shang Y."/>
            <person name="Simmons D."/>
            <person name="Thornton R."/>
            <person name="Warren J."/>
            <person name="Weissenberger G."/>
            <person name="Zhang J."/>
            <person name="Zhang L."/>
            <person name="Zhou C."/>
            <person name="Zhu D."/>
            <person name="Muzny D."/>
            <person name="Worley K."/>
            <person name="Gibbs R."/>
        </authorList>
    </citation>
    <scope>NUCLEOTIDE SEQUENCE [LARGE SCALE GENOMIC DNA]</scope>
    <source>
        <strain evidence="7 8">ATCC 51172</strain>
    </source>
</reference>
<dbReference type="eggNOG" id="COG3103">
    <property type="taxonomic scope" value="Bacteria"/>
</dbReference>
<dbReference type="Proteomes" id="UP000005984">
    <property type="component" value="Unassembled WGS sequence"/>
</dbReference>
<keyword evidence="3" id="KW-0378">Hydrolase</keyword>
<evidence type="ECO:0000256" key="3">
    <source>
        <dbReference type="ARBA" id="ARBA00022801"/>
    </source>
</evidence>
<evidence type="ECO:0000259" key="6">
    <source>
        <dbReference type="PROSITE" id="PS51935"/>
    </source>
</evidence>
<dbReference type="InterPro" id="IPR038765">
    <property type="entry name" value="Papain-like_cys_pep_sf"/>
</dbReference>
<dbReference type="RefSeq" id="WP_004826716.1">
    <property type="nucleotide sequence ID" value="NZ_GG666044.1"/>
</dbReference>
<dbReference type="InterPro" id="IPR000064">
    <property type="entry name" value="NLP_P60_dom"/>
</dbReference>
<evidence type="ECO:0000313" key="7">
    <source>
        <dbReference type="EMBL" id="EEI86656.1"/>
    </source>
</evidence>
<comment type="similarity">
    <text evidence="1">Belongs to the peptidase C40 family.</text>
</comment>
<dbReference type="SUPFAM" id="SSF54001">
    <property type="entry name" value="Cysteine proteinases"/>
    <property type="match status" value="1"/>
</dbReference>
<protein>
    <submittedName>
        <fullName evidence="7">NlpC/P60 family protein</fullName>
    </submittedName>
</protein>
<evidence type="ECO:0000256" key="1">
    <source>
        <dbReference type="ARBA" id="ARBA00007074"/>
    </source>
</evidence>
<dbReference type="Pfam" id="PF00877">
    <property type="entry name" value="NLPC_P60"/>
    <property type="match status" value="1"/>
</dbReference>
<dbReference type="eggNOG" id="COG0791">
    <property type="taxonomic scope" value="Bacteria"/>
</dbReference>
<sequence length="387" mass="43356">MLKRSKAYLAGLVLGLGLFFPKTSLADSVMINKEVADSASFYTEENGRLNPSANIDTTDLYNMVSEDDNFYKIEYKGKIGYVDKNNFYKLNHTSLVSDCEIKKDPTDEADNLTSYKLKKGTKVTILEFINVDDFVKVSYEQDRFDNKFINLADRVKKARQGFVETLTLDPVPVETIGRDGKSPTTITVDDEVANAKEKIGYIHFKDLALAHRDQDVIDKLYNYYHLLNASMTYRQTPSFENGPVYNLYPGETYEATSKLPQITVHMTGSQTGIDLYSYAVKFLGNPYVFGGEDLYNGIDCSGFTMRVYQTIGIGLPHFAQSQQRYGIEVPFGQEKAGDLVFFGSSLDNITHVGIADGYGNMVHASSPRVGIIISPIRNPISIKRIVN</sequence>
<dbReference type="MEROPS" id="C40.007"/>
<dbReference type="GO" id="GO:0006508">
    <property type="term" value="P:proteolysis"/>
    <property type="evidence" value="ECO:0007669"/>
    <property type="project" value="UniProtKB-KW"/>
</dbReference>
<accession>C2BEI3</accession>
<dbReference type="AlphaFoldDB" id="C2BEI3"/>
<dbReference type="PROSITE" id="PS51935">
    <property type="entry name" value="NLPC_P60"/>
    <property type="match status" value="1"/>
</dbReference>
<keyword evidence="4" id="KW-0788">Thiol protease</keyword>
<evidence type="ECO:0000313" key="8">
    <source>
        <dbReference type="Proteomes" id="UP000005984"/>
    </source>
</evidence>
<dbReference type="HOGENOM" id="CLU_775320_0_0_9"/>
<feature type="domain" description="NlpC/P60" evidence="6">
    <location>
        <begin position="269"/>
        <end position="387"/>
    </location>
</feature>
<dbReference type="PANTHER" id="PTHR47053">
    <property type="entry name" value="MUREIN DD-ENDOPEPTIDASE MEPH-RELATED"/>
    <property type="match status" value="1"/>
</dbReference>
<keyword evidence="8" id="KW-1185">Reference proteome</keyword>
<comment type="caution">
    <text evidence="7">The sequence shown here is derived from an EMBL/GenBank/DDBJ whole genome shotgun (WGS) entry which is preliminary data.</text>
</comment>
<dbReference type="PANTHER" id="PTHR47053:SF1">
    <property type="entry name" value="MUREIN DD-ENDOPEPTIDASE MEPH-RELATED"/>
    <property type="match status" value="1"/>
</dbReference>
<evidence type="ECO:0000256" key="2">
    <source>
        <dbReference type="ARBA" id="ARBA00022670"/>
    </source>
</evidence>
<name>C2BEI3_9FIRM</name>
<keyword evidence="5" id="KW-0732">Signal</keyword>
<dbReference type="Gene3D" id="3.90.1720.10">
    <property type="entry name" value="endopeptidase domain like (from Nostoc punctiforme)"/>
    <property type="match status" value="1"/>
</dbReference>
<keyword evidence="2" id="KW-0645">Protease</keyword>
<dbReference type="InterPro" id="IPR051202">
    <property type="entry name" value="Peptidase_C40"/>
</dbReference>
<dbReference type="EMBL" id="ABYO01000190">
    <property type="protein sequence ID" value="EEI86656.1"/>
    <property type="molecule type" value="Genomic_DNA"/>
</dbReference>
<dbReference type="STRING" id="525254.HMPREF0072_0753"/>
<evidence type="ECO:0000256" key="5">
    <source>
        <dbReference type="SAM" id="SignalP"/>
    </source>
</evidence>
<organism evidence="7 8">
    <name type="scientific">Anaerococcus lactolyticus ATCC 51172</name>
    <dbReference type="NCBI Taxonomy" id="525254"/>
    <lineage>
        <taxon>Bacteria</taxon>
        <taxon>Bacillati</taxon>
        <taxon>Bacillota</taxon>
        <taxon>Tissierellia</taxon>
        <taxon>Tissierellales</taxon>
        <taxon>Peptoniphilaceae</taxon>
        <taxon>Anaerococcus</taxon>
    </lineage>
</organism>
<proteinExistence type="inferred from homology"/>